<dbReference type="InterPro" id="IPR036249">
    <property type="entry name" value="Thioredoxin-like_sf"/>
</dbReference>
<evidence type="ECO:0000256" key="2">
    <source>
        <dbReference type="ARBA" id="ARBA00022630"/>
    </source>
</evidence>
<dbReference type="OrthoDB" id="10264505at2759"/>
<accession>C5KWB3</accession>
<dbReference type="SUPFAM" id="SSF69000">
    <property type="entry name" value="FAD-dependent thiol oxidase"/>
    <property type="match status" value="1"/>
</dbReference>
<evidence type="ECO:0000256" key="7">
    <source>
        <dbReference type="ARBA" id="ARBA00023180"/>
    </source>
</evidence>
<comment type="cofactor">
    <cofactor evidence="1 8">
        <name>FAD</name>
        <dbReference type="ChEBI" id="CHEBI:57692"/>
    </cofactor>
</comment>
<dbReference type="GO" id="GO:0005615">
    <property type="term" value="C:extracellular space"/>
    <property type="evidence" value="ECO:0007669"/>
    <property type="project" value="TreeGrafter"/>
</dbReference>
<evidence type="ECO:0000313" key="11">
    <source>
        <dbReference type="EMBL" id="EER11224.1"/>
    </source>
</evidence>
<keyword evidence="3" id="KW-0732">Signal</keyword>
<proteinExistence type="predicted"/>
<dbReference type="PROSITE" id="PS51324">
    <property type="entry name" value="ERV_ALR"/>
    <property type="match status" value="1"/>
</dbReference>
<dbReference type="CDD" id="cd02961">
    <property type="entry name" value="PDI_a_family"/>
    <property type="match status" value="1"/>
</dbReference>
<dbReference type="Gene3D" id="3.40.30.10">
    <property type="entry name" value="Glutaredoxin"/>
    <property type="match status" value="1"/>
</dbReference>
<feature type="region of interest" description="Disordered" evidence="9">
    <location>
        <begin position="148"/>
        <end position="175"/>
    </location>
</feature>
<dbReference type="PROSITE" id="PS00194">
    <property type="entry name" value="THIOREDOXIN_1"/>
    <property type="match status" value="1"/>
</dbReference>
<dbReference type="InterPro" id="IPR036774">
    <property type="entry name" value="ERV/ALR_sulphydryl_oxid_sf"/>
</dbReference>
<dbReference type="InterPro" id="IPR017937">
    <property type="entry name" value="Thioredoxin_CS"/>
</dbReference>
<dbReference type="GO" id="GO:0003756">
    <property type="term" value="F:protein disulfide isomerase activity"/>
    <property type="evidence" value="ECO:0007669"/>
    <property type="project" value="TreeGrafter"/>
</dbReference>
<dbReference type="SUPFAM" id="SSF52833">
    <property type="entry name" value="Thioredoxin-like"/>
    <property type="match status" value="1"/>
</dbReference>
<reference evidence="11 12" key="1">
    <citation type="submission" date="2008-07" db="EMBL/GenBank/DDBJ databases">
        <authorList>
            <person name="El-Sayed N."/>
            <person name="Caler E."/>
            <person name="Inman J."/>
            <person name="Amedeo P."/>
            <person name="Hass B."/>
            <person name="Wortman J."/>
        </authorList>
    </citation>
    <scope>NUCLEOTIDE SEQUENCE [LARGE SCALE GENOMIC DNA]</scope>
    <source>
        <strain evidence="12">ATCC 50983 / TXsc</strain>
    </source>
</reference>
<evidence type="ECO:0000313" key="12">
    <source>
        <dbReference type="Proteomes" id="UP000007800"/>
    </source>
</evidence>
<comment type="catalytic activity">
    <reaction evidence="8">
        <text>2 R'C(R)SH + O2 = R'C(R)S-S(R)CR' + H2O2</text>
        <dbReference type="Rhea" id="RHEA:17357"/>
        <dbReference type="ChEBI" id="CHEBI:15379"/>
        <dbReference type="ChEBI" id="CHEBI:16240"/>
        <dbReference type="ChEBI" id="CHEBI:16520"/>
        <dbReference type="ChEBI" id="CHEBI:17412"/>
        <dbReference type="EC" id="1.8.3.2"/>
    </reaction>
</comment>
<dbReference type="InterPro" id="IPR039798">
    <property type="entry name" value="Sulfhydryl_oxidase"/>
</dbReference>
<dbReference type="InterPro" id="IPR017905">
    <property type="entry name" value="ERV/ALR_sulphydryl_oxidase"/>
</dbReference>
<evidence type="ECO:0000256" key="4">
    <source>
        <dbReference type="ARBA" id="ARBA00022827"/>
    </source>
</evidence>
<evidence type="ECO:0000256" key="6">
    <source>
        <dbReference type="ARBA" id="ARBA00023157"/>
    </source>
</evidence>
<dbReference type="Gene3D" id="1.20.120.310">
    <property type="entry name" value="ERV/ALR sulfhydryl oxidase domain"/>
    <property type="match status" value="1"/>
</dbReference>
<evidence type="ECO:0000256" key="3">
    <source>
        <dbReference type="ARBA" id="ARBA00022729"/>
    </source>
</evidence>
<name>C5KWB3_PERM5</name>
<evidence type="ECO:0000256" key="5">
    <source>
        <dbReference type="ARBA" id="ARBA00023002"/>
    </source>
</evidence>
<evidence type="ECO:0000259" key="10">
    <source>
        <dbReference type="PROSITE" id="PS51324"/>
    </source>
</evidence>
<organism evidence="12">
    <name type="scientific">Perkinsus marinus (strain ATCC 50983 / TXsc)</name>
    <dbReference type="NCBI Taxonomy" id="423536"/>
    <lineage>
        <taxon>Eukaryota</taxon>
        <taxon>Sar</taxon>
        <taxon>Alveolata</taxon>
        <taxon>Perkinsozoa</taxon>
        <taxon>Perkinsea</taxon>
        <taxon>Perkinsida</taxon>
        <taxon>Perkinsidae</taxon>
        <taxon>Perkinsus</taxon>
    </lineage>
</organism>
<keyword evidence="5 8" id="KW-0560">Oxidoreductase</keyword>
<evidence type="ECO:0000256" key="1">
    <source>
        <dbReference type="ARBA" id="ARBA00001974"/>
    </source>
</evidence>
<feature type="domain" description="ERV/ALR sulfhydryl oxidase" evidence="10">
    <location>
        <begin position="318"/>
        <end position="437"/>
    </location>
</feature>
<keyword evidence="6" id="KW-1015">Disulfide bond</keyword>
<gene>
    <name evidence="11" type="ORF">Pmar_PMAR014525</name>
</gene>
<dbReference type="OMA" id="LKQGVFM"/>
<dbReference type="GO" id="GO:0006457">
    <property type="term" value="P:protein folding"/>
    <property type="evidence" value="ECO:0007669"/>
    <property type="project" value="TreeGrafter"/>
</dbReference>
<dbReference type="EMBL" id="GG676994">
    <property type="protein sequence ID" value="EER11224.1"/>
    <property type="molecule type" value="Genomic_DNA"/>
</dbReference>
<dbReference type="EC" id="1.8.3.2" evidence="8"/>
<dbReference type="Pfam" id="PF04777">
    <property type="entry name" value="Evr1_Alr"/>
    <property type="match status" value="1"/>
</dbReference>
<keyword evidence="2 8" id="KW-0285">Flavoprotein</keyword>
<dbReference type="Pfam" id="PF00085">
    <property type="entry name" value="Thioredoxin"/>
    <property type="match status" value="1"/>
</dbReference>
<dbReference type="Proteomes" id="UP000007800">
    <property type="component" value="Unassembled WGS sequence"/>
</dbReference>
<keyword evidence="7" id="KW-0325">Glycoprotein</keyword>
<dbReference type="AlphaFoldDB" id="C5KWB3"/>
<dbReference type="PANTHER" id="PTHR22897:SF8">
    <property type="entry name" value="SULFHYDRYL OXIDASE"/>
    <property type="match status" value="1"/>
</dbReference>
<dbReference type="InterPro" id="IPR013766">
    <property type="entry name" value="Thioredoxin_domain"/>
</dbReference>
<sequence>MRLQLPEFAAVMTALLYGSYQGLFPKDKTKILDGDESDVRKAQETKLYTKVVIYYAHWCGHCRHTADELIKNQNVFYNPKTFYDEENLPRVVAFDCVRDDEANEFCGKQGVDNYPTVFTYLKGERYGNPGPLVGYIRMMLEKTPVLTTTKPLPSTTTTTSSAHTTTSIPSTSTRVSSTTTVPTAISTTTISTSTGITTMATSTTAMATTTSTTTPTGGSLFPDDANVTYEMRILDGILAFAYALHTATFFPANTTLIVEKLKILKENLLPVIVSVHPDKEFRKDVSGLLGNISKSSGAITKDQWMAMLDGIAPRRMRQQPDPFWKHCKNFNCGLWQFFHALTLGVDMKFSATTGKDSNGEKVMETIKSFVTYFFMCHSCAQHFIKGYDNCVGERCTMPNPDRRHTALWLWRVHNMVNNRTSHERGITGKDTAWPTRNECRQCREYKADTNDFVFNEDNVMEFLDKSYFNKSTDKPSGSIRAEVHLGRHFIAMLMLAVLPCIMTFF</sequence>
<dbReference type="GO" id="GO:0016971">
    <property type="term" value="F:flavin-dependent sulfhydryl oxidase activity"/>
    <property type="evidence" value="ECO:0007669"/>
    <property type="project" value="InterPro"/>
</dbReference>
<dbReference type="InParanoid" id="C5KWB3"/>
<dbReference type="RefSeq" id="XP_002779429.1">
    <property type="nucleotide sequence ID" value="XM_002779383.1"/>
</dbReference>
<keyword evidence="4 8" id="KW-0274">FAD</keyword>
<evidence type="ECO:0000256" key="9">
    <source>
        <dbReference type="SAM" id="MobiDB-lite"/>
    </source>
</evidence>
<keyword evidence="12" id="KW-1185">Reference proteome</keyword>
<dbReference type="GeneID" id="9056920"/>
<evidence type="ECO:0000256" key="8">
    <source>
        <dbReference type="RuleBase" id="RU371123"/>
    </source>
</evidence>
<dbReference type="GO" id="GO:0000139">
    <property type="term" value="C:Golgi membrane"/>
    <property type="evidence" value="ECO:0007669"/>
    <property type="project" value="TreeGrafter"/>
</dbReference>
<protein>
    <recommendedName>
        <fullName evidence="8">Sulfhydryl oxidase</fullName>
        <ecNumber evidence="8">1.8.3.2</ecNumber>
    </recommendedName>
</protein>
<dbReference type="PANTHER" id="PTHR22897">
    <property type="entry name" value="QUIESCIN Q6-RELATED SULFHYDRYL OXIDASE"/>
    <property type="match status" value="1"/>
</dbReference>